<accession>A0ACC0TU84</accession>
<name>A0ACC0TU84_9AGAM</name>
<gene>
    <name evidence="1" type="ORF">F5148DRAFT_956442</name>
</gene>
<evidence type="ECO:0000313" key="1">
    <source>
        <dbReference type="EMBL" id="KAI9444393.1"/>
    </source>
</evidence>
<organism evidence="1 2">
    <name type="scientific">Russula earlei</name>
    <dbReference type="NCBI Taxonomy" id="71964"/>
    <lineage>
        <taxon>Eukaryota</taxon>
        <taxon>Fungi</taxon>
        <taxon>Dikarya</taxon>
        <taxon>Basidiomycota</taxon>
        <taxon>Agaricomycotina</taxon>
        <taxon>Agaricomycetes</taxon>
        <taxon>Russulales</taxon>
        <taxon>Russulaceae</taxon>
        <taxon>Russula</taxon>
    </lineage>
</organism>
<dbReference type="EMBL" id="JAGFNK010000677">
    <property type="protein sequence ID" value="KAI9444393.1"/>
    <property type="molecule type" value="Genomic_DNA"/>
</dbReference>
<proteinExistence type="predicted"/>
<protein>
    <submittedName>
        <fullName evidence="1">Uncharacterized protein</fullName>
    </submittedName>
</protein>
<feature type="non-terminal residue" evidence="1">
    <location>
        <position position="1"/>
    </location>
</feature>
<sequence length="91" mass="9804">SSRVDQYADPYAIPALPHLDPNQLFWDDLYHGAIPQTFDQTVMGEAIPMVQLTSHHLPSPGLAYGSDLDGHALPGPHMQMSVPVCAATPGQ</sequence>
<comment type="caution">
    <text evidence="1">The sequence shown here is derived from an EMBL/GenBank/DDBJ whole genome shotgun (WGS) entry which is preliminary data.</text>
</comment>
<evidence type="ECO:0000313" key="2">
    <source>
        <dbReference type="Proteomes" id="UP001207468"/>
    </source>
</evidence>
<reference evidence="1" key="1">
    <citation type="submission" date="2021-03" db="EMBL/GenBank/DDBJ databases">
        <title>Evolutionary priming and transition to the ectomycorrhizal habit in an iconic lineage of mushroom-forming fungi: is preadaptation a requirement?</title>
        <authorList>
            <consortium name="DOE Joint Genome Institute"/>
            <person name="Looney B.P."/>
            <person name="Miyauchi S."/>
            <person name="Morin E."/>
            <person name="Drula E."/>
            <person name="Courty P.E."/>
            <person name="Chicoki N."/>
            <person name="Fauchery L."/>
            <person name="Kohler A."/>
            <person name="Kuo A."/>
            <person name="LaButti K."/>
            <person name="Pangilinan J."/>
            <person name="Lipzen A."/>
            <person name="Riley R."/>
            <person name="Andreopoulos W."/>
            <person name="He G."/>
            <person name="Johnson J."/>
            <person name="Barry K.W."/>
            <person name="Grigoriev I.V."/>
            <person name="Nagy L."/>
            <person name="Hibbett D."/>
            <person name="Henrissat B."/>
            <person name="Matheny P.B."/>
            <person name="Labbe J."/>
            <person name="Martin A.F."/>
        </authorList>
    </citation>
    <scope>NUCLEOTIDE SEQUENCE</scope>
    <source>
        <strain evidence="1">BPL698</strain>
    </source>
</reference>
<feature type="non-terminal residue" evidence="1">
    <location>
        <position position="91"/>
    </location>
</feature>
<dbReference type="Proteomes" id="UP001207468">
    <property type="component" value="Unassembled WGS sequence"/>
</dbReference>
<keyword evidence="2" id="KW-1185">Reference proteome</keyword>